<keyword evidence="3" id="KW-1185">Reference proteome</keyword>
<dbReference type="GO" id="GO:0044877">
    <property type="term" value="F:protein-containing complex binding"/>
    <property type="evidence" value="ECO:0007669"/>
    <property type="project" value="TreeGrafter"/>
</dbReference>
<evidence type="ECO:0000259" key="1">
    <source>
        <dbReference type="Pfam" id="PF13460"/>
    </source>
</evidence>
<dbReference type="EMBL" id="JADEYC010000007">
    <property type="protein sequence ID" value="MBE9373711.1"/>
    <property type="molecule type" value="Genomic_DNA"/>
</dbReference>
<dbReference type="InterPro" id="IPR036291">
    <property type="entry name" value="NAD(P)-bd_dom_sf"/>
</dbReference>
<evidence type="ECO:0000313" key="3">
    <source>
        <dbReference type="Proteomes" id="UP000598360"/>
    </source>
</evidence>
<dbReference type="RefSeq" id="WP_193927148.1">
    <property type="nucleotide sequence ID" value="NZ_JADEYC010000007.1"/>
</dbReference>
<dbReference type="InterPro" id="IPR016040">
    <property type="entry name" value="NAD(P)-bd_dom"/>
</dbReference>
<proteinExistence type="predicted"/>
<feature type="domain" description="NAD(P)-binding" evidence="1">
    <location>
        <begin position="9"/>
        <end position="178"/>
    </location>
</feature>
<accession>A0A929B7L0</accession>
<dbReference type="Gene3D" id="3.40.50.720">
    <property type="entry name" value="NAD(P)-binding Rossmann-like Domain"/>
    <property type="match status" value="1"/>
</dbReference>
<dbReference type="AlphaFoldDB" id="A0A929B7L0"/>
<dbReference type="Proteomes" id="UP000598360">
    <property type="component" value="Unassembled WGS sequence"/>
</dbReference>
<dbReference type="PANTHER" id="PTHR12126">
    <property type="entry name" value="NADH-UBIQUINONE OXIDOREDUCTASE 39 KDA SUBUNIT-RELATED"/>
    <property type="match status" value="1"/>
</dbReference>
<gene>
    <name evidence="2" type="ORF">IQ251_04520</name>
</gene>
<dbReference type="InterPro" id="IPR051207">
    <property type="entry name" value="ComplexI_NDUFA9_subunit"/>
</dbReference>
<protein>
    <submittedName>
        <fullName evidence="2">NAD(P)H-binding protein</fullName>
    </submittedName>
</protein>
<dbReference type="Pfam" id="PF13460">
    <property type="entry name" value="NAD_binding_10"/>
    <property type="match status" value="1"/>
</dbReference>
<organism evidence="2 3">
    <name type="scientific">Saccharopolyspora montiporae</name>
    <dbReference type="NCBI Taxonomy" id="2781240"/>
    <lineage>
        <taxon>Bacteria</taxon>
        <taxon>Bacillati</taxon>
        <taxon>Actinomycetota</taxon>
        <taxon>Actinomycetes</taxon>
        <taxon>Pseudonocardiales</taxon>
        <taxon>Pseudonocardiaceae</taxon>
        <taxon>Saccharopolyspora</taxon>
    </lineage>
</organism>
<dbReference type="SUPFAM" id="SSF51735">
    <property type="entry name" value="NAD(P)-binding Rossmann-fold domains"/>
    <property type="match status" value="1"/>
</dbReference>
<evidence type="ECO:0000313" key="2">
    <source>
        <dbReference type="EMBL" id="MBE9373711.1"/>
    </source>
</evidence>
<comment type="caution">
    <text evidence="2">The sequence shown here is derived from an EMBL/GenBank/DDBJ whole genome shotgun (WGS) entry which is preliminary data.</text>
</comment>
<sequence length="256" mass="26926">MPLPILVTGGTGTLGRAVVARLAEAGRTARVLSRSERSAVDAGCDRVRGDLRTGAGLADAVAGSEVIVHCATTNGRGDVAATRNLLHAAGRGHPHVVYISIVGSDRIPLGYYRAKQECERLLETGSLPWTILRATQFHDLLAALFAAQRRSPVTLVPAATPFQPIDVRDVAAELTRIAERPPAGRVPDIGGPQVRTAADLARSYRAATGRRGAVLPVALPGRLGRGFRRGWNLVPDGGAGTTTFEEFLTGAPAPPR</sequence>
<dbReference type="PANTHER" id="PTHR12126:SF11">
    <property type="entry name" value="NADH DEHYDROGENASE [UBIQUINONE] 1 ALPHA SUBCOMPLEX SUBUNIT 9, MITOCHONDRIAL"/>
    <property type="match status" value="1"/>
</dbReference>
<reference evidence="2" key="1">
    <citation type="submission" date="2020-10" db="EMBL/GenBank/DDBJ databases">
        <title>Diversity and distribution of actinomycetes associated with coral in the coast of Hainan.</title>
        <authorList>
            <person name="Li F."/>
        </authorList>
    </citation>
    <scope>NUCLEOTIDE SEQUENCE</scope>
    <source>
        <strain evidence="2">HNM0983</strain>
    </source>
</reference>
<name>A0A929B7L0_9PSEU</name>